<sequence length="179" mass="19822">MMDPGLTLEHYRHHLEALYGFYGPLEARLARQLSGLVPELRASERWKLPLLARDLRSLGHDAASLASLPQATWLPPLTGLPEALGGFYVLEGATLGGQLILRHLRRHFEGIPAGEFAFFRAYDEDVGPMWKAFGEAVTRASEAAASEDFDSRAVQSAKDTFDAFGRWLQKEASEATLEP</sequence>
<dbReference type="CDD" id="cd19166">
    <property type="entry name" value="HemeO-bac"/>
    <property type="match status" value="1"/>
</dbReference>
<accession>A0A085WUM5</accession>
<dbReference type="STRING" id="394096.DB31_3518"/>
<comment type="caution">
    <text evidence="1">The sequence shown here is derived from an EMBL/GenBank/DDBJ whole genome shotgun (WGS) entry which is preliminary data.</text>
</comment>
<organism evidence="1 2">
    <name type="scientific">Hyalangium minutum</name>
    <dbReference type="NCBI Taxonomy" id="394096"/>
    <lineage>
        <taxon>Bacteria</taxon>
        <taxon>Pseudomonadati</taxon>
        <taxon>Myxococcota</taxon>
        <taxon>Myxococcia</taxon>
        <taxon>Myxococcales</taxon>
        <taxon>Cystobacterineae</taxon>
        <taxon>Archangiaceae</taxon>
        <taxon>Hyalangium</taxon>
    </lineage>
</organism>
<dbReference type="GO" id="GO:0004392">
    <property type="term" value="F:heme oxygenase (decyclizing) activity"/>
    <property type="evidence" value="ECO:0007669"/>
    <property type="project" value="InterPro"/>
</dbReference>
<dbReference type="InterPro" id="IPR016053">
    <property type="entry name" value="Haem_Oase-like"/>
</dbReference>
<dbReference type="AlphaFoldDB" id="A0A085WUM5"/>
<dbReference type="SUPFAM" id="SSF48613">
    <property type="entry name" value="Heme oxygenase-like"/>
    <property type="match status" value="1"/>
</dbReference>
<gene>
    <name evidence="1" type="ORF">DB31_3518</name>
</gene>
<dbReference type="PATRIC" id="fig|394096.3.peg.1168"/>
<keyword evidence="2" id="KW-1185">Reference proteome</keyword>
<evidence type="ECO:0000313" key="2">
    <source>
        <dbReference type="Proteomes" id="UP000028725"/>
    </source>
</evidence>
<proteinExistence type="predicted"/>
<reference evidence="1 2" key="1">
    <citation type="submission" date="2014-04" db="EMBL/GenBank/DDBJ databases">
        <title>Genome assembly of Hyalangium minutum DSM 14724.</title>
        <authorList>
            <person name="Sharma G."/>
            <person name="Subramanian S."/>
        </authorList>
    </citation>
    <scope>NUCLEOTIDE SEQUENCE [LARGE SCALE GENOMIC DNA]</scope>
    <source>
        <strain evidence="1 2">DSM 14724</strain>
    </source>
</reference>
<dbReference type="EMBL" id="JMCB01000002">
    <property type="protein sequence ID" value="KFE71388.1"/>
    <property type="molecule type" value="Genomic_DNA"/>
</dbReference>
<dbReference type="Proteomes" id="UP000028725">
    <property type="component" value="Unassembled WGS sequence"/>
</dbReference>
<dbReference type="Gene3D" id="1.20.910.10">
    <property type="entry name" value="Heme oxygenase-like"/>
    <property type="match status" value="1"/>
</dbReference>
<dbReference type="InterPro" id="IPR016084">
    <property type="entry name" value="Haem_Oase-like_multi-hlx"/>
</dbReference>
<dbReference type="Pfam" id="PF01126">
    <property type="entry name" value="Heme_oxygenase"/>
    <property type="match status" value="1"/>
</dbReference>
<name>A0A085WUM5_9BACT</name>
<evidence type="ECO:0000313" key="1">
    <source>
        <dbReference type="EMBL" id="KFE71388.1"/>
    </source>
</evidence>
<protein>
    <submittedName>
        <fullName evidence="1">Bacteriophytochrome heme oxygenase BphO</fullName>
    </submittedName>
</protein>
<dbReference type="GO" id="GO:0006788">
    <property type="term" value="P:heme oxidation"/>
    <property type="evidence" value="ECO:0007669"/>
    <property type="project" value="InterPro"/>
</dbReference>